<gene>
    <name evidence="1" type="ORF">SacmaDRAFT_4933</name>
</gene>
<dbReference type="AlphaFoldDB" id="H5X145"/>
<dbReference type="SFLD" id="SFLDG01129">
    <property type="entry name" value="C1.5:_HAD__Beta-PGM__Phosphata"/>
    <property type="match status" value="1"/>
</dbReference>
<dbReference type="STRING" id="882083.SacmaDRAFT_4933"/>
<evidence type="ECO:0000313" key="1">
    <source>
        <dbReference type="EMBL" id="EHR53104.1"/>
    </source>
</evidence>
<dbReference type="HOGENOM" id="CLU_045011_8_0_11"/>
<organism evidence="1 2">
    <name type="scientific">Saccharomonospora marina XMU15</name>
    <dbReference type="NCBI Taxonomy" id="882083"/>
    <lineage>
        <taxon>Bacteria</taxon>
        <taxon>Bacillati</taxon>
        <taxon>Actinomycetota</taxon>
        <taxon>Actinomycetes</taxon>
        <taxon>Pseudonocardiales</taxon>
        <taxon>Pseudonocardiaceae</taxon>
        <taxon>Saccharomonospora</taxon>
    </lineage>
</organism>
<dbReference type="Pfam" id="PF00702">
    <property type="entry name" value="Hydrolase"/>
    <property type="match status" value="1"/>
</dbReference>
<dbReference type="RefSeq" id="WP_009156482.1">
    <property type="nucleotide sequence ID" value="NZ_CM001439.1"/>
</dbReference>
<dbReference type="InterPro" id="IPR006439">
    <property type="entry name" value="HAD-SF_hydro_IA"/>
</dbReference>
<dbReference type="PRINTS" id="PR00413">
    <property type="entry name" value="HADHALOGNASE"/>
</dbReference>
<protein>
    <submittedName>
        <fullName evidence="1">Haloacid dehalogenase superfamily protein, subfamily IA, variant 3 with third motif having DD or ED</fullName>
    </submittedName>
</protein>
<dbReference type="SFLD" id="SFLDS00003">
    <property type="entry name" value="Haloacid_Dehalogenase"/>
    <property type="match status" value="1"/>
</dbReference>
<dbReference type="eggNOG" id="COG1011">
    <property type="taxonomic scope" value="Bacteria"/>
</dbReference>
<dbReference type="SUPFAM" id="SSF56784">
    <property type="entry name" value="HAD-like"/>
    <property type="match status" value="1"/>
</dbReference>
<sequence>MTIRAVLFDFSGTLFRLEHDRSWLRDLTDHSGDPLDVEAQAELLRRMTAPVTLTVQLDDEHRHAWENRDLDPALHRKIYLEVLRQSGVPTVEQAKALYSRLVDPAEWTPYPDAETALKSVADQGLSVGVLSNIAFDIRPAFAEHGLDAYVDEFVLSYEVGAIKPDPTVFAMLLDRLGVAPEQALMIGDSATADGGARALGCSFALVDPLPTTERTDGLLTALREHSVL</sequence>
<accession>H5X145</accession>
<dbReference type="InterPro" id="IPR036412">
    <property type="entry name" value="HAD-like_sf"/>
</dbReference>
<dbReference type="PANTHER" id="PTHR46649">
    <property type="match status" value="1"/>
</dbReference>
<keyword evidence="2" id="KW-1185">Reference proteome</keyword>
<name>H5X145_9PSEU</name>
<reference evidence="1 2" key="1">
    <citation type="journal article" date="2012" name="Stand. Genomic Sci.">
        <title>Genome sequence of the ocean sediment bacterium Saccharomonospora marina type strain (XMU15(T)).</title>
        <authorList>
            <person name="Klenk H.P."/>
            <person name="Lu M."/>
            <person name="Lucas S."/>
            <person name="Lapidus A."/>
            <person name="Copeland A."/>
            <person name="Pitluck S."/>
            <person name="Goodwin L.A."/>
            <person name="Han C."/>
            <person name="Tapia R."/>
            <person name="Brambilla E.M."/>
            <person name="Potter G."/>
            <person name="Land M."/>
            <person name="Ivanova N."/>
            <person name="Rohde M."/>
            <person name="Goker M."/>
            <person name="Detter J.C."/>
            <person name="Li W.J."/>
            <person name="Kyrpides N.C."/>
            <person name="Woyke T."/>
        </authorList>
    </citation>
    <scope>NUCLEOTIDE SEQUENCE [LARGE SCALE GENOMIC DNA]</scope>
    <source>
        <strain evidence="1 2">XMU15</strain>
    </source>
</reference>
<dbReference type="OrthoDB" id="3362560at2"/>
<dbReference type="Gene3D" id="3.40.50.1000">
    <property type="entry name" value="HAD superfamily/HAD-like"/>
    <property type="match status" value="1"/>
</dbReference>
<proteinExistence type="predicted"/>
<dbReference type="PANTHER" id="PTHR46649:SF4">
    <property type="entry name" value="HALOACID DEHALOGENASE-LIKE HYDROLASE (HAD) SUPERFAMILY PROTEIN"/>
    <property type="match status" value="1"/>
</dbReference>
<evidence type="ECO:0000313" key="2">
    <source>
        <dbReference type="Proteomes" id="UP000004926"/>
    </source>
</evidence>
<dbReference type="EMBL" id="CM001439">
    <property type="protein sequence ID" value="EHR53104.1"/>
    <property type="molecule type" value="Genomic_DNA"/>
</dbReference>
<dbReference type="Proteomes" id="UP000004926">
    <property type="component" value="Chromosome"/>
</dbReference>
<dbReference type="NCBIfam" id="TIGR01509">
    <property type="entry name" value="HAD-SF-IA-v3"/>
    <property type="match status" value="1"/>
</dbReference>
<dbReference type="InterPro" id="IPR023214">
    <property type="entry name" value="HAD_sf"/>
</dbReference>